<accession>A0AA42CTF4</accession>
<dbReference type="Gene3D" id="3.10.129.10">
    <property type="entry name" value="Hotdog Thioesterase"/>
    <property type="match status" value="1"/>
</dbReference>
<dbReference type="Proteomes" id="UP001165678">
    <property type="component" value="Unassembled WGS sequence"/>
</dbReference>
<comment type="caution">
    <text evidence="4">The sequence shown here is derived from an EMBL/GenBank/DDBJ whole genome shotgun (WGS) entry which is preliminary data.</text>
</comment>
<sequence length="145" mass="14990">MSTSGIPAQLQTPYLSHLGATVVRFDETGCEIRLKVAAHHCNLQGFGHGGMLASLLDAVSGYAGLFGSGGIRPASVTLSLNIQYHAPAQQGETLLARGRVSGGGQRVFFTQADIIDSQGDTIAVASGVFRRPSSAGAGDHDKGRP</sequence>
<evidence type="ECO:0000313" key="4">
    <source>
        <dbReference type="EMBL" id="MCX2522996.1"/>
    </source>
</evidence>
<keyword evidence="5" id="KW-1185">Reference proteome</keyword>
<dbReference type="CDD" id="cd03443">
    <property type="entry name" value="PaaI_thioesterase"/>
    <property type="match status" value="1"/>
</dbReference>
<dbReference type="AlphaFoldDB" id="A0AA42CTF4"/>
<evidence type="ECO:0000313" key="5">
    <source>
        <dbReference type="Proteomes" id="UP001165678"/>
    </source>
</evidence>
<gene>
    <name evidence="4" type="ORF">OQ287_01950</name>
</gene>
<evidence type="ECO:0000256" key="1">
    <source>
        <dbReference type="ARBA" id="ARBA00008324"/>
    </source>
</evidence>
<feature type="domain" description="Thioesterase" evidence="3">
    <location>
        <begin position="45"/>
        <end position="122"/>
    </location>
</feature>
<dbReference type="RefSeq" id="WP_250936339.1">
    <property type="nucleotide sequence ID" value="NZ_JAMLJK010000001.1"/>
</dbReference>
<protein>
    <submittedName>
        <fullName evidence="4">PaaI family thioesterase</fullName>
    </submittedName>
</protein>
<comment type="similarity">
    <text evidence="1">Belongs to the thioesterase PaaI family.</text>
</comment>
<evidence type="ECO:0000256" key="2">
    <source>
        <dbReference type="ARBA" id="ARBA00022801"/>
    </source>
</evidence>
<dbReference type="SUPFAM" id="SSF54637">
    <property type="entry name" value="Thioesterase/thiol ester dehydrase-isomerase"/>
    <property type="match status" value="1"/>
</dbReference>
<reference evidence="4" key="1">
    <citation type="submission" date="2022-11" db="EMBL/GenBank/DDBJ databases">
        <title>Larsenimonas rhizosphaerae sp. nov., isolated from a tidal mudflat.</title>
        <authorList>
            <person name="Lee S.D."/>
            <person name="Kim I.S."/>
        </authorList>
    </citation>
    <scope>NUCLEOTIDE SEQUENCE</scope>
    <source>
        <strain evidence="4">GH2-1</strain>
    </source>
</reference>
<name>A0AA42CTF4_9GAMM</name>
<dbReference type="EMBL" id="JAPIVE010000001">
    <property type="protein sequence ID" value="MCX2522996.1"/>
    <property type="molecule type" value="Genomic_DNA"/>
</dbReference>
<keyword evidence="2" id="KW-0378">Hydrolase</keyword>
<dbReference type="NCBIfam" id="TIGR00369">
    <property type="entry name" value="unchar_dom_1"/>
    <property type="match status" value="1"/>
</dbReference>
<proteinExistence type="inferred from homology"/>
<evidence type="ECO:0000259" key="3">
    <source>
        <dbReference type="Pfam" id="PF03061"/>
    </source>
</evidence>
<dbReference type="Pfam" id="PF03061">
    <property type="entry name" value="4HBT"/>
    <property type="match status" value="1"/>
</dbReference>
<dbReference type="InterPro" id="IPR006683">
    <property type="entry name" value="Thioestr_dom"/>
</dbReference>
<dbReference type="GO" id="GO:0047617">
    <property type="term" value="F:fatty acyl-CoA hydrolase activity"/>
    <property type="evidence" value="ECO:0007669"/>
    <property type="project" value="InterPro"/>
</dbReference>
<dbReference type="InterPro" id="IPR003736">
    <property type="entry name" value="PAAI_dom"/>
</dbReference>
<organism evidence="4 5">
    <name type="scientific">Larsenimonas rhizosphaerae</name>
    <dbReference type="NCBI Taxonomy" id="2944682"/>
    <lineage>
        <taxon>Bacteria</taxon>
        <taxon>Pseudomonadati</taxon>
        <taxon>Pseudomonadota</taxon>
        <taxon>Gammaproteobacteria</taxon>
        <taxon>Oceanospirillales</taxon>
        <taxon>Halomonadaceae</taxon>
        <taxon>Larsenimonas</taxon>
    </lineage>
</organism>
<dbReference type="InterPro" id="IPR039298">
    <property type="entry name" value="ACOT13"/>
</dbReference>
<dbReference type="PANTHER" id="PTHR21660:SF1">
    <property type="entry name" value="ACYL-COENZYME A THIOESTERASE 13"/>
    <property type="match status" value="1"/>
</dbReference>
<dbReference type="PANTHER" id="PTHR21660">
    <property type="entry name" value="THIOESTERASE SUPERFAMILY MEMBER-RELATED"/>
    <property type="match status" value="1"/>
</dbReference>
<dbReference type="InterPro" id="IPR029069">
    <property type="entry name" value="HotDog_dom_sf"/>
</dbReference>